<dbReference type="Gene3D" id="1.10.10.410">
    <property type="match status" value="1"/>
</dbReference>
<dbReference type="Proteomes" id="UP000185744">
    <property type="component" value="Unassembled WGS sequence"/>
</dbReference>
<dbReference type="GO" id="GO:0005737">
    <property type="term" value="C:cytoplasm"/>
    <property type="evidence" value="ECO:0007669"/>
    <property type="project" value="InterPro"/>
</dbReference>
<comment type="caution">
    <text evidence="9">The sequence shown here is derived from an EMBL/GenBank/DDBJ whole genome shotgun (WGS) entry which is preliminary data.</text>
</comment>
<evidence type="ECO:0000256" key="7">
    <source>
        <dbReference type="SAM" id="MobiDB-lite"/>
    </source>
</evidence>
<dbReference type="InterPro" id="IPR006075">
    <property type="entry name" value="Asn/Gln-tRNA_Trfase_suB/E_cat"/>
</dbReference>
<dbReference type="FunCoup" id="A0A1Q6DXR2">
    <property type="interactions" value="21"/>
</dbReference>
<evidence type="ECO:0000256" key="4">
    <source>
        <dbReference type="ARBA" id="ARBA00022917"/>
    </source>
</evidence>
<dbReference type="InParanoid" id="A0A1Q6DXR2"/>
<dbReference type="Pfam" id="PF02934">
    <property type="entry name" value="GatB_N"/>
    <property type="match status" value="1"/>
</dbReference>
<dbReference type="PANTHER" id="PTHR11659:SF2">
    <property type="entry name" value="GLUTAMYL-TRNA(GLN) AMIDOTRANSFERASE SUBUNIT E"/>
    <property type="match status" value="1"/>
</dbReference>
<comment type="subunit">
    <text evidence="6">Heterodimer of GatD and GatE.</text>
</comment>
<feature type="compositionally biased region" description="Basic and acidic residues" evidence="7">
    <location>
        <begin position="408"/>
        <end position="418"/>
    </location>
</feature>
<feature type="domain" description="Asn/Gln amidotransferase" evidence="8">
    <location>
        <begin position="486"/>
        <end position="628"/>
    </location>
</feature>
<dbReference type="AlphaFoldDB" id="A0A1Q6DXR2"/>
<organism evidence="9 10">
    <name type="scientific">Methanohalarchaeum thermophilum</name>
    <dbReference type="NCBI Taxonomy" id="1903181"/>
    <lineage>
        <taxon>Archaea</taxon>
        <taxon>Methanobacteriati</taxon>
        <taxon>Methanobacteriota</taxon>
        <taxon>Methanonatronarchaeia</taxon>
        <taxon>Methanonatronarchaeales</taxon>
        <taxon>Methanonatronarchaeaceae</taxon>
        <taxon>Candidatus Methanohalarchaeum</taxon>
    </lineage>
</organism>
<evidence type="ECO:0000256" key="1">
    <source>
        <dbReference type="ARBA" id="ARBA00022598"/>
    </source>
</evidence>
<keyword evidence="1 6" id="KW-0436">Ligase</keyword>
<dbReference type="GO" id="GO:0005524">
    <property type="term" value="F:ATP binding"/>
    <property type="evidence" value="ECO:0007669"/>
    <property type="project" value="UniProtKB-KW"/>
</dbReference>
<dbReference type="InterPro" id="IPR018027">
    <property type="entry name" value="Asn/Gln_amidotransferase"/>
</dbReference>
<dbReference type="NCBIfam" id="NF003107">
    <property type="entry name" value="PRK04028.1"/>
    <property type="match status" value="1"/>
</dbReference>
<keyword evidence="10" id="KW-1185">Reference proteome</keyword>
<keyword evidence="4 6" id="KW-0648">Protein biosynthesis</keyword>
<dbReference type="InterPro" id="IPR029351">
    <property type="entry name" value="GAD_dom"/>
</dbReference>
<evidence type="ECO:0000259" key="8">
    <source>
        <dbReference type="SMART" id="SM00845"/>
    </source>
</evidence>
<dbReference type="GO" id="GO:0070681">
    <property type="term" value="P:glutaminyl-tRNAGln biosynthesis via transamidation"/>
    <property type="evidence" value="ECO:0007669"/>
    <property type="project" value="TreeGrafter"/>
</dbReference>
<dbReference type="InterPro" id="IPR023168">
    <property type="entry name" value="GatB_Yqey_C_2"/>
</dbReference>
<comment type="similarity">
    <text evidence="6">Belongs to the GatB/GatE family. GatE subfamily.</text>
</comment>
<keyword evidence="3 6" id="KW-0067">ATP-binding</keyword>
<accession>A0A1Q6DXR2</accession>
<protein>
    <recommendedName>
        <fullName evidence="6">Glutamyl-tRNA(Gln) amidotransferase subunit E</fullName>
        <shortName evidence="6">Glu-ADT subunit E</shortName>
        <ecNumber evidence="6">6.3.5.-</ecNumber>
    </recommendedName>
</protein>
<dbReference type="NCBIfam" id="TIGR00134">
    <property type="entry name" value="gatE_arch"/>
    <property type="match status" value="1"/>
</dbReference>
<dbReference type="InterPro" id="IPR042114">
    <property type="entry name" value="GatB_C_1"/>
</dbReference>
<reference evidence="9" key="1">
    <citation type="submission" date="2016-12" db="EMBL/GenBank/DDBJ databases">
        <title>Discovery of methanogenic haloarchaea.</title>
        <authorList>
            <person name="Sorokin D.Y."/>
            <person name="Makarova K.S."/>
            <person name="Abbas B."/>
            <person name="Ferrer M."/>
            <person name="Golyshin P.N."/>
        </authorList>
    </citation>
    <scope>NUCLEOTIDE SEQUENCE [LARGE SCALE GENOMIC DNA]</scope>
    <source>
        <strain evidence="9">HMET1</strain>
    </source>
</reference>
<comment type="catalytic activity">
    <reaction evidence="5 6">
        <text>L-glutamyl-tRNA(Gln) + L-glutamine + ATP + H2O = L-glutaminyl-tRNA(Gln) + L-glutamate + ADP + phosphate + H(+)</text>
        <dbReference type="Rhea" id="RHEA:17521"/>
        <dbReference type="Rhea" id="RHEA-COMP:9681"/>
        <dbReference type="Rhea" id="RHEA-COMP:9684"/>
        <dbReference type="ChEBI" id="CHEBI:15377"/>
        <dbReference type="ChEBI" id="CHEBI:15378"/>
        <dbReference type="ChEBI" id="CHEBI:29985"/>
        <dbReference type="ChEBI" id="CHEBI:30616"/>
        <dbReference type="ChEBI" id="CHEBI:43474"/>
        <dbReference type="ChEBI" id="CHEBI:58359"/>
        <dbReference type="ChEBI" id="CHEBI:78520"/>
        <dbReference type="ChEBI" id="CHEBI:78521"/>
        <dbReference type="ChEBI" id="CHEBI:456216"/>
    </reaction>
</comment>
<feature type="region of interest" description="Disordered" evidence="7">
    <location>
        <begin position="408"/>
        <end position="435"/>
    </location>
</feature>
<dbReference type="SUPFAM" id="SSF89095">
    <property type="entry name" value="GatB/YqeY motif"/>
    <property type="match status" value="1"/>
</dbReference>
<dbReference type="SUPFAM" id="SSF55261">
    <property type="entry name" value="GAD domain-like"/>
    <property type="match status" value="1"/>
</dbReference>
<dbReference type="Gene3D" id="3.30.1360.30">
    <property type="entry name" value="GAD-like domain"/>
    <property type="match status" value="1"/>
</dbReference>
<evidence type="ECO:0000313" key="9">
    <source>
        <dbReference type="EMBL" id="OKY79131.1"/>
    </source>
</evidence>
<dbReference type="GO" id="GO:0006412">
    <property type="term" value="P:translation"/>
    <property type="evidence" value="ECO:0007669"/>
    <property type="project" value="UniProtKB-UniRule"/>
</dbReference>
<keyword evidence="2 6" id="KW-0547">Nucleotide-binding</keyword>
<dbReference type="InterPro" id="IPR017958">
    <property type="entry name" value="Gln-tRNA_amidoTrfase_suB_CS"/>
</dbReference>
<evidence type="ECO:0000256" key="6">
    <source>
        <dbReference type="HAMAP-Rule" id="MF_00588"/>
    </source>
</evidence>
<proteinExistence type="inferred from homology"/>
<dbReference type="GO" id="GO:0050567">
    <property type="term" value="F:glutaminyl-tRNA synthase (glutamine-hydrolyzing) activity"/>
    <property type="evidence" value="ECO:0007669"/>
    <property type="project" value="UniProtKB-UniRule"/>
</dbReference>
<dbReference type="HAMAP" id="MF_00588">
    <property type="entry name" value="GatE"/>
    <property type="match status" value="1"/>
</dbReference>
<dbReference type="EMBL" id="MSDW01000001">
    <property type="protein sequence ID" value="OKY79131.1"/>
    <property type="molecule type" value="Genomic_DNA"/>
</dbReference>
<dbReference type="PANTHER" id="PTHR11659">
    <property type="entry name" value="GLUTAMYL-TRNA GLN AMIDOTRANSFERASE SUBUNIT B MITOCHONDRIAL AND PROKARYOTIC PET112-RELATED"/>
    <property type="match status" value="1"/>
</dbReference>
<dbReference type="SUPFAM" id="SSF55931">
    <property type="entry name" value="Glutamine synthetase/guanido kinase"/>
    <property type="match status" value="1"/>
</dbReference>
<dbReference type="InterPro" id="IPR014746">
    <property type="entry name" value="Gln_synth/guanido_kin_cat_dom"/>
</dbReference>
<dbReference type="InterPro" id="IPR004414">
    <property type="entry name" value="GatE"/>
</dbReference>
<sequence length="633" mass="72413">MELDFEELGLKVGFEFHQQLDTENKLFCNCKNYLIEDKEPDYVFFRQLHPTKSELGEVDKAALEESRLNKVFKYYGYEENTCLVENDEEPPNEINEEAIDITLEISELLNSNVVDQVHTMRKIVIDGSNTAGFQRTALVAINGYVETKEGKVGIENISLEEESAQKIEGDLGGEEAVYSLDRLGIPLIEIGSKPEIYSPNQAREFAEKVGMVLRSTGKVKRGLGTIRQDINISIEEGSRIELKGAQELDLIEDYIENEVIRQLNLIKIKEKLEERKLKEIETIRKDLTEVFEQTDSKLIKDKLKNGKVLGMKLRGFNSLVGMEIQENRRLGTEFSDKAKKASGVGGIFHTDELPKYGITQEEVEKTRKKLDCKEKDAVILVADKEEKANEALDAVKSRAKQCLKGVPEETRQPLDDGTSKYMRPLPGSARMYPETDVPPVEIKKQKIKKIKNNLPELIEEKVDRFKNEFNISQQMAQVIVDSEKTEIFEEIIQNFNVSPTIVYDTLIGKFSELDSDGFQVKKINDQHLRDLFELLEKDQISKEVIGKILKKVTQEPKKQVKQITEEMNLKSMKKDTIETVVRDIVEEKEELIEDRGFDSIGPLMGVIMNELDRRADGEEVSEILREEIRKKLS</sequence>
<evidence type="ECO:0000256" key="2">
    <source>
        <dbReference type="ARBA" id="ARBA00022741"/>
    </source>
</evidence>
<evidence type="ECO:0000256" key="3">
    <source>
        <dbReference type="ARBA" id="ARBA00022840"/>
    </source>
</evidence>
<dbReference type="Pfam" id="PF02938">
    <property type="entry name" value="GAD"/>
    <property type="match status" value="1"/>
</dbReference>
<dbReference type="GO" id="GO:0016740">
    <property type="term" value="F:transferase activity"/>
    <property type="evidence" value="ECO:0007669"/>
    <property type="project" value="UniProtKB-KW"/>
</dbReference>
<dbReference type="SMART" id="SM00845">
    <property type="entry name" value="GatB_Yqey"/>
    <property type="match status" value="1"/>
</dbReference>
<evidence type="ECO:0000313" key="10">
    <source>
        <dbReference type="Proteomes" id="UP000185744"/>
    </source>
</evidence>
<dbReference type="Gene3D" id="1.10.150.380">
    <property type="entry name" value="GatB domain, N-terminal subdomain"/>
    <property type="match status" value="1"/>
</dbReference>
<dbReference type="InterPro" id="IPR003789">
    <property type="entry name" value="Asn/Gln_tRNA_amidoTrase-B-like"/>
</dbReference>
<dbReference type="PROSITE" id="PS01234">
    <property type="entry name" value="GATB"/>
    <property type="match status" value="1"/>
</dbReference>
<gene>
    <name evidence="6" type="primary">gatE</name>
    <name evidence="9" type="ORF">BTN85_1638</name>
</gene>
<dbReference type="InterPro" id="IPR004115">
    <property type="entry name" value="GAD-like_sf"/>
</dbReference>
<dbReference type="STRING" id="1903181.BTN85_1638"/>
<comment type="function">
    <text evidence="6">Allows the formation of correctly charged Gln-tRNA(Gln) through the transamidation of misacylated Glu-tRNA(Gln) in organisms which lack glutaminyl-tRNA synthetase. The reaction takes place in the presence of glutamine and ATP through an activated gamma-phospho-Glu-tRNA(Gln). The GatDE system is specific for glutamate and does not act on aspartate.</text>
</comment>
<dbReference type="GO" id="GO:0004812">
    <property type="term" value="F:aminoacyl-tRNA ligase activity"/>
    <property type="evidence" value="ECO:0007669"/>
    <property type="project" value="InterPro"/>
</dbReference>
<name>A0A1Q6DXR2_METT1</name>
<dbReference type="Pfam" id="PF02637">
    <property type="entry name" value="GatB_Yqey"/>
    <property type="match status" value="1"/>
</dbReference>
<dbReference type="EC" id="6.3.5.-" evidence="6"/>
<evidence type="ECO:0000256" key="5">
    <source>
        <dbReference type="ARBA" id="ARBA00047913"/>
    </source>
</evidence>
<dbReference type="InterPro" id="IPR017959">
    <property type="entry name" value="Asn/Gln-tRNA_amidoTrfase_suB/E"/>
</dbReference>